<dbReference type="AlphaFoldDB" id="A0A5A8F2D3"/>
<proteinExistence type="predicted"/>
<reference evidence="2 3" key="1">
    <citation type="submission" date="2019-06" db="EMBL/GenBank/DDBJ databases">
        <title>Genomic insights into carbon and energy metabolism of Deferribacter autotrophicus revealed new metabolic traits in the phylum Deferribacteres.</title>
        <authorList>
            <person name="Slobodkin A.I."/>
            <person name="Slobodkina G.B."/>
            <person name="Allioux M."/>
            <person name="Alain K."/>
            <person name="Jebbar M."/>
            <person name="Shadrin V."/>
            <person name="Kublanov I.V."/>
            <person name="Toshchakov S.V."/>
            <person name="Bonch-Osmolovskaya E.A."/>
        </authorList>
    </citation>
    <scope>NUCLEOTIDE SEQUENCE [LARGE SCALE GENOMIC DNA]</scope>
    <source>
        <strain evidence="2 3">SL50</strain>
    </source>
</reference>
<dbReference type="PANTHER" id="PTHR30337">
    <property type="entry name" value="COMPONENT OF ATP-DEPENDENT DSDNA EXONUCLEASE"/>
    <property type="match status" value="1"/>
</dbReference>
<dbReference type="InterPro" id="IPR050535">
    <property type="entry name" value="DNA_Repair-Maintenance_Comp"/>
</dbReference>
<evidence type="ECO:0000259" key="1">
    <source>
        <dbReference type="Pfam" id="PF00149"/>
    </source>
</evidence>
<dbReference type="EMBL" id="VFJB01000005">
    <property type="protein sequence ID" value="KAA0258102.1"/>
    <property type="molecule type" value="Genomic_DNA"/>
</dbReference>
<organism evidence="2 3">
    <name type="scientific">Deferribacter autotrophicus</name>
    <dbReference type="NCBI Taxonomy" id="500465"/>
    <lineage>
        <taxon>Bacteria</taxon>
        <taxon>Pseudomonadati</taxon>
        <taxon>Deferribacterota</taxon>
        <taxon>Deferribacteres</taxon>
        <taxon>Deferribacterales</taxon>
        <taxon>Deferribacteraceae</taxon>
        <taxon>Deferribacter</taxon>
    </lineage>
</organism>
<keyword evidence="3" id="KW-1185">Reference proteome</keyword>
<evidence type="ECO:0000313" key="3">
    <source>
        <dbReference type="Proteomes" id="UP000322876"/>
    </source>
</evidence>
<dbReference type="Gene3D" id="3.60.21.10">
    <property type="match status" value="1"/>
</dbReference>
<dbReference type="Pfam" id="PF00149">
    <property type="entry name" value="Metallophos"/>
    <property type="match status" value="1"/>
</dbReference>
<dbReference type="SUPFAM" id="SSF56300">
    <property type="entry name" value="Metallo-dependent phosphatases"/>
    <property type="match status" value="1"/>
</dbReference>
<comment type="caution">
    <text evidence="2">The sequence shown here is derived from an EMBL/GenBank/DDBJ whole genome shotgun (WGS) entry which is preliminary data.</text>
</comment>
<dbReference type="InterPro" id="IPR029052">
    <property type="entry name" value="Metallo-depent_PP-like"/>
</dbReference>
<sequence>MGCVRFIHFADLHIGRSLSFLRAHGDYELFKSVLHFISDLADKYDVSFFVLPGDIFNSTIIDYKFKFLFANFLKKNSNRRIYFLSGNHDPFENRFYDFFRNYDNFIIFDDNEITFYDEDEICVAGANLDFSLRSVNPLKKYDKGVFKKPTVFLMHSNFTGIVSDHENYLPVGFNDLIGFDVPFYLAMGHIHQFYLETVDNVTVSYPGSPLPVRINEVGEKYLNLVEFDGYNFLVKKIMTGIVIHEKELNVTEDDRLEDLYDKLSKIISDEFYYSVKIKGVANGSLKWELMEAKRDLLDEFTNIVDIADESLTALELKQIDKMGVFQKLLYEESIKDMEIFDESIKKLIKKYDIDFDYEKLKKNALSYLFANIADDE</sequence>
<dbReference type="GO" id="GO:0016787">
    <property type="term" value="F:hydrolase activity"/>
    <property type="evidence" value="ECO:0007669"/>
    <property type="project" value="InterPro"/>
</dbReference>
<dbReference type="OrthoDB" id="9773856at2"/>
<dbReference type="InterPro" id="IPR004843">
    <property type="entry name" value="Calcineurin-like_PHP"/>
</dbReference>
<protein>
    <recommendedName>
        <fullName evidence="1">Calcineurin-like phosphoesterase domain-containing protein</fullName>
    </recommendedName>
</protein>
<name>A0A5A8F2D3_9BACT</name>
<feature type="domain" description="Calcineurin-like phosphoesterase" evidence="1">
    <location>
        <begin position="5"/>
        <end position="192"/>
    </location>
</feature>
<evidence type="ECO:0000313" key="2">
    <source>
        <dbReference type="EMBL" id="KAA0258102.1"/>
    </source>
</evidence>
<dbReference type="RefSeq" id="WP_149266423.1">
    <property type="nucleotide sequence ID" value="NZ_VFJB01000005.1"/>
</dbReference>
<accession>A0A5A8F2D3</accession>
<gene>
    <name evidence="2" type="ORF">FHQ18_06810</name>
</gene>
<dbReference type="Proteomes" id="UP000322876">
    <property type="component" value="Unassembled WGS sequence"/>
</dbReference>